<protein>
    <recommendedName>
        <fullName evidence="1">Polymerase nucleotidyl transferase domain-containing protein</fullName>
    </recommendedName>
</protein>
<dbReference type="Gene3D" id="3.30.460.10">
    <property type="entry name" value="Beta Polymerase, domain 2"/>
    <property type="match status" value="1"/>
</dbReference>
<evidence type="ECO:0000259" key="1">
    <source>
        <dbReference type="Pfam" id="PF01909"/>
    </source>
</evidence>
<accession>A0A2W4TW33</accession>
<reference evidence="3" key="1">
    <citation type="submission" date="2018-04" db="EMBL/GenBank/DDBJ databases">
        <authorList>
            <person name="Cornet L."/>
        </authorList>
    </citation>
    <scope>NUCLEOTIDE SEQUENCE [LARGE SCALE GENOMIC DNA]</scope>
</reference>
<organism evidence="2 3">
    <name type="scientific">Leptolyngbya foveolarum</name>
    <dbReference type="NCBI Taxonomy" id="47253"/>
    <lineage>
        <taxon>Bacteria</taxon>
        <taxon>Bacillati</taxon>
        <taxon>Cyanobacteriota</taxon>
        <taxon>Cyanophyceae</taxon>
        <taxon>Leptolyngbyales</taxon>
        <taxon>Leptolyngbyaceae</taxon>
        <taxon>Leptolyngbya group</taxon>
        <taxon>Leptolyngbya</taxon>
    </lineage>
</organism>
<dbReference type="InterPro" id="IPR052548">
    <property type="entry name" value="Type_VII_TA_antitoxin"/>
</dbReference>
<gene>
    <name evidence="2" type="ORF">DCF25_16340</name>
</gene>
<comment type="caution">
    <text evidence="2">The sequence shown here is derived from an EMBL/GenBank/DDBJ whole genome shotgun (WGS) entry which is preliminary data.</text>
</comment>
<dbReference type="Pfam" id="PF01909">
    <property type="entry name" value="NTP_transf_2"/>
    <property type="match status" value="1"/>
</dbReference>
<dbReference type="EMBL" id="QBMC01000130">
    <property type="protein sequence ID" value="PZO13246.1"/>
    <property type="molecule type" value="Genomic_DNA"/>
</dbReference>
<proteinExistence type="predicted"/>
<dbReference type="GO" id="GO:0016779">
    <property type="term" value="F:nucleotidyltransferase activity"/>
    <property type="evidence" value="ECO:0007669"/>
    <property type="project" value="InterPro"/>
</dbReference>
<dbReference type="InterPro" id="IPR043519">
    <property type="entry name" value="NT_sf"/>
</dbReference>
<dbReference type="PANTHER" id="PTHR33933:SF1">
    <property type="entry name" value="PROTEIN ADENYLYLTRANSFERASE MNTA-RELATED"/>
    <property type="match status" value="1"/>
</dbReference>
<dbReference type="CDD" id="cd05403">
    <property type="entry name" value="NT_KNTase_like"/>
    <property type="match status" value="1"/>
</dbReference>
<dbReference type="InterPro" id="IPR002934">
    <property type="entry name" value="Polymerase_NTP_transf_dom"/>
</dbReference>
<sequence>MISFDTVQDFCQEVVEKFQPEKIILFGSYAYGEPTSYSDVDLLVIMPFEGHPAQTAVKILHAIDYHFPLDLLARTPNQIRQRLEMGDFFIQEILQKGRILYEANYARVD</sequence>
<dbReference type="Proteomes" id="UP000249354">
    <property type="component" value="Unassembled WGS sequence"/>
</dbReference>
<evidence type="ECO:0000313" key="2">
    <source>
        <dbReference type="EMBL" id="PZO13246.1"/>
    </source>
</evidence>
<dbReference type="PANTHER" id="PTHR33933">
    <property type="entry name" value="NUCLEOTIDYLTRANSFERASE"/>
    <property type="match status" value="1"/>
</dbReference>
<name>A0A2W4TW33_9CYAN</name>
<dbReference type="AlphaFoldDB" id="A0A2W4TW33"/>
<reference evidence="2 3" key="2">
    <citation type="submission" date="2018-06" db="EMBL/GenBank/DDBJ databases">
        <title>Metagenomic assembly of (sub)arctic Cyanobacteria and their associated microbiome from non-axenic cultures.</title>
        <authorList>
            <person name="Baurain D."/>
        </authorList>
    </citation>
    <scope>NUCLEOTIDE SEQUENCE [LARGE SCALE GENOMIC DNA]</scope>
    <source>
        <strain evidence="2">ULC129bin1</strain>
    </source>
</reference>
<evidence type="ECO:0000313" key="3">
    <source>
        <dbReference type="Proteomes" id="UP000249354"/>
    </source>
</evidence>
<dbReference type="SUPFAM" id="SSF81301">
    <property type="entry name" value="Nucleotidyltransferase"/>
    <property type="match status" value="1"/>
</dbReference>
<feature type="domain" description="Polymerase nucleotidyl transferase" evidence="1">
    <location>
        <begin position="11"/>
        <end position="98"/>
    </location>
</feature>